<reference evidence="1" key="1">
    <citation type="journal article" date="2014" name="Int. J. Syst. Evol. Microbiol.">
        <title>Complete genome sequence of Corynebacterium casei LMG S-19264T (=DSM 44701T), isolated from a smear-ripened cheese.</title>
        <authorList>
            <consortium name="US DOE Joint Genome Institute (JGI-PGF)"/>
            <person name="Walter F."/>
            <person name="Albersmeier A."/>
            <person name="Kalinowski J."/>
            <person name="Ruckert C."/>
        </authorList>
    </citation>
    <scope>NUCLEOTIDE SEQUENCE</scope>
    <source>
        <strain evidence="1">CGMCC 4.7201</strain>
    </source>
</reference>
<reference evidence="1" key="2">
    <citation type="submission" date="2020-09" db="EMBL/GenBank/DDBJ databases">
        <authorList>
            <person name="Sun Q."/>
            <person name="Zhou Y."/>
        </authorList>
    </citation>
    <scope>NUCLEOTIDE SEQUENCE</scope>
    <source>
        <strain evidence="1">CGMCC 4.7201</strain>
    </source>
</reference>
<evidence type="ECO:0000313" key="1">
    <source>
        <dbReference type="EMBL" id="GGO99653.1"/>
    </source>
</evidence>
<dbReference type="EMBL" id="BMMS01000047">
    <property type="protein sequence ID" value="GGO99653.1"/>
    <property type="molecule type" value="Genomic_DNA"/>
</dbReference>
<protein>
    <submittedName>
        <fullName evidence="1">Uncharacterized protein</fullName>
    </submittedName>
</protein>
<dbReference type="Proteomes" id="UP000641932">
    <property type="component" value="Unassembled WGS sequence"/>
</dbReference>
<name>A0A918E197_9ACTN</name>
<gene>
    <name evidence="1" type="ORF">GCM10012280_66590</name>
</gene>
<sequence length="212" mass="22897">MGESWVAGHLTTILRGHAARAATEISTQADQTGLRGTRREGADACVSSLTGHLALRYDTAFTAGWPIATGPIEGACRNLIGDRLDTTGSRWGMDGAEAVLKPHALIDNGDFDAYGERSHLAREHQRLYPTPDQHNYELTGLITNIPAEGATPEPNALWRWSCGAPATIYDAGGSCYGRCCALRCHFHGRQRSPLAELAPVLSGKCWPRVSMK</sequence>
<comment type="caution">
    <text evidence="1">The sequence shown here is derived from an EMBL/GenBank/DDBJ whole genome shotgun (WGS) entry which is preliminary data.</text>
</comment>
<dbReference type="AlphaFoldDB" id="A0A918E197"/>
<evidence type="ECO:0000313" key="2">
    <source>
        <dbReference type="Proteomes" id="UP000641932"/>
    </source>
</evidence>
<organism evidence="1 2">
    <name type="scientific">Wenjunlia tyrosinilytica</name>
    <dbReference type="NCBI Taxonomy" id="1544741"/>
    <lineage>
        <taxon>Bacteria</taxon>
        <taxon>Bacillati</taxon>
        <taxon>Actinomycetota</taxon>
        <taxon>Actinomycetes</taxon>
        <taxon>Kitasatosporales</taxon>
        <taxon>Streptomycetaceae</taxon>
        <taxon>Wenjunlia</taxon>
    </lineage>
</organism>
<dbReference type="RefSeq" id="WP_373287124.1">
    <property type="nucleotide sequence ID" value="NZ_BMMS01000047.1"/>
</dbReference>
<accession>A0A918E197</accession>
<keyword evidence="2" id="KW-1185">Reference proteome</keyword>
<proteinExistence type="predicted"/>